<name>A0A5B9NIR1_9CAUD</name>
<evidence type="ECO:0000313" key="2">
    <source>
        <dbReference type="EMBL" id="QEG13878.1"/>
    </source>
</evidence>
<feature type="transmembrane region" description="Helical" evidence="1">
    <location>
        <begin position="12"/>
        <end position="31"/>
    </location>
</feature>
<keyword evidence="1" id="KW-0812">Transmembrane</keyword>
<dbReference type="EMBL" id="MN013090">
    <property type="protein sequence ID" value="QEG13878.1"/>
    <property type="molecule type" value="Genomic_DNA"/>
</dbReference>
<evidence type="ECO:0000313" key="3">
    <source>
        <dbReference type="Proteomes" id="UP000322055"/>
    </source>
</evidence>
<sequence length="74" mass="8719">MGGFVVWAHEWYLVMLIASFGCVLFELLIIDRLRGDPKSHWRFWLVVNGWPLVFAVLFIFGAIGVWIYSWLVLF</sequence>
<keyword evidence="1" id="KW-1133">Transmembrane helix</keyword>
<protein>
    <recommendedName>
        <fullName evidence="4">Transmembrane protein</fullName>
    </recommendedName>
</protein>
<evidence type="ECO:0000256" key="1">
    <source>
        <dbReference type="SAM" id="Phobius"/>
    </source>
</evidence>
<evidence type="ECO:0008006" key="4">
    <source>
        <dbReference type="Google" id="ProtNLM"/>
    </source>
</evidence>
<organism evidence="2 3">
    <name type="scientific">Erwinia phage vB_EamM_TropicalSun</name>
    <dbReference type="NCBI Taxonomy" id="2591372"/>
    <lineage>
        <taxon>Viruses</taxon>
        <taxon>Duplodnaviria</taxon>
        <taxon>Heunggongvirae</taxon>
        <taxon>Uroviricota</taxon>
        <taxon>Caudoviricetes</taxon>
        <taxon>Lindbergviridae</taxon>
        <taxon>Myosmarvirus</taxon>
        <taxon>Myosmarvirus myosmar</taxon>
    </lineage>
</organism>
<accession>A0A5B9NIR1</accession>
<keyword evidence="1" id="KW-0472">Membrane</keyword>
<gene>
    <name evidence="2" type="ORF">TROPICALSUN_89</name>
</gene>
<dbReference type="Proteomes" id="UP000322055">
    <property type="component" value="Segment"/>
</dbReference>
<feature type="transmembrane region" description="Helical" evidence="1">
    <location>
        <begin position="43"/>
        <end position="68"/>
    </location>
</feature>
<proteinExistence type="predicted"/>
<reference evidence="2 3" key="1">
    <citation type="submission" date="2019-06" db="EMBL/GenBank/DDBJ databases">
        <authorList>
            <person name="Handoko Y.A."/>
            <person name="Wardani A.K."/>
            <person name="Sutrisno A."/>
            <person name="Widjanarko S.B."/>
            <person name="Sharma R."/>
            <person name="Grose J.H."/>
        </authorList>
    </citation>
    <scope>NUCLEOTIDE SEQUENCE [LARGE SCALE GENOMIC DNA]</scope>
</reference>